<name>A0A397JNQ1_9GLOM</name>
<reference evidence="1 2" key="1">
    <citation type="submission" date="2018-08" db="EMBL/GenBank/DDBJ databases">
        <title>Genome and evolution of the arbuscular mycorrhizal fungus Diversispora epigaea (formerly Glomus versiforme) and its bacterial endosymbionts.</title>
        <authorList>
            <person name="Sun X."/>
            <person name="Fei Z."/>
            <person name="Harrison M."/>
        </authorList>
    </citation>
    <scope>NUCLEOTIDE SEQUENCE [LARGE SCALE GENOMIC DNA]</scope>
    <source>
        <strain evidence="1 2">IT104</strain>
    </source>
</reference>
<gene>
    <name evidence="1" type="ORF">Glove_19g307</name>
</gene>
<protein>
    <recommendedName>
        <fullName evidence="3">Protein kinase domain-containing protein</fullName>
    </recommendedName>
</protein>
<sequence length="188" mass="22249">MKSRSVWIIEGRNGVRPQNLERDCDQKIFVINNWIHLYQERSTRNGVMKSRSVWIIEGRNGVRPQNLEQWNREYSNSKHFQNDFNKQTSGNDKIDKLIQDAQINDNDKWEVMEWIPFDIFKDVKQIGRGGFGTIHHASLTSILKWVSRILVHWREESTNTTTKLQLLLIIKHIQKSTSQLFKSSKTKE</sequence>
<comment type="caution">
    <text evidence="1">The sequence shown here is derived from an EMBL/GenBank/DDBJ whole genome shotgun (WGS) entry which is preliminary data.</text>
</comment>
<dbReference type="Proteomes" id="UP000266861">
    <property type="component" value="Unassembled WGS sequence"/>
</dbReference>
<evidence type="ECO:0008006" key="3">
    <source>
        <dbReference type="Google" id="ProtNLM"/>
    </source>
</evidence>
<proteinExistence type="predicted"/>
<evidence type="ECO:0000313" key="2">
    <source>
        <dbReference type="Proteomes" id="UP000266861"/>
    </source>
</evidence>
<organism evidence="1 2">
    <name type="scientific">Diversispora epigaea</name>
    <dbReference type="NCBI Taxonomy" id="1348612"/>
    <lineage>
        <taxon>Eukaryota</taxon>
        <taxon>Fungi</taxon>
        <taxon>Fungi incertae sedis</taxon>
        <taxon>Mucoromycota</taxon>
        <taxon>Glomeromycotina</taxon>
        <taxon>Glomeromycetes</taxon>
        <taxon>Diversisporales</taxon>
        <taxon>Diversisporaceae</taxon>
        <taxon>Diversispora</taxon>
    </lineage>
</organism>
<evidence type="ECO:0000313" key="1">
    <source>
        <dbReference type="EMBL" id="RHZ88972.1"/>
    </source>
</evidence>
<dbReference type="AlphaFoldDB" id="A0A397JNQ1"/>
<dbReference type="EMBL" id="PQFF01000017">
    <property type="protein sequence ID" value="RHZ88972.1"/>
    <property type="molecule type" value="Genomic_DNA"/>
</dbReference>
<keyword evidence="2" id="KW-1185">Reference proteome</keyword>
<accession>A0A397JNQ1</accession>